<dbReference type="Proteomes" id="UP000192527">
    <property type="component" value="Chromosome"/>
</dbReference>
<dbReference type="AlphaFoldDB" id="A0A1W5ZV88"/>
<gene>
    <name evidence="2" type="ORF">HM131_10125</name>
</gene>
<feature type="region of interest" description="Disordered" evidence="1">
    <location>
        <begin position="1"/>
        <end position="26"/>
    </location>
</feature>
<evidence type="ECO:0000313" key="2">
    <source>
        <dbReference type="EMBL" id="ARI77171.1"/>
    </source>
</evidence>
<protein>
    <submittedName>
        <fullName evidence="2">Uncharacterized protein</fullName>
    </submittedName>
</protein>
<dbReference type="EMBL" id="CP020772">
    <property type="protein sequence ID" value="ARI77171.1"/>
    <property type="molecule type" value="Genomic_DNA"/>
</dbReference>
<evidence type="ECO:0000256" key="1">
    <source>
        <dbReference type="SAM" id="MobiDB-lite"/>
    </source>
</evidence>
<keyword evidence="3" id="KW-1185">Reference proteome</keyword>
<feature type="compositionally biased region" description="Basic and acidic residues" evidence="1">
    <location>
        <begin position="10"/>
        <end position="26"/>
    </location>
</feature>
<proteinExistence type="predicted"/>
<dbReference type="KEGG" id="hmn:HM131_10125"/>
<organism evidence="2 3">
    <name type="scientific">Halobacillus mangrovi</name>
    <dbReference type="NCBI Taxonomy" id="402384"/>
    <lineage>
        <taxon>Bacteria</taxon>
        <taxon>Bacillati</taxon>
        <taxon>Bacillota</taxon>
        <taxon>Bacilli</taxon>
        <taxon>Bacillales</taxon>
        <taxon>Bacillaceae</taxon>
        <taxon>Halobacillus</taxon>
    </lineage>
</organism>
<name>A0A1W5ZV88_9BACI</name>
<accession>A0A1W5ZV88</accession>
<reference evidence="2 3" key="1">
    <citation type="submission" date="2017-04" db="EMBL/GenBank/DDBJ databases">
        <title>The whole genome sequencing and assembly of Halobacillus mangrovi strain.</title>
        <authorList>
            <person name="Lee S.-J."/>
            <person name="Park M.-K."/>
            <person name="Kim J.-Y."/>
            <person name="Lee Y.-J."/>
            <person name="Yi H."/>
            <person name="Bahn Y.-S."/>
            <person name="Kim J.F."/>
            <person name="Lee D.-W."/>
        </authorList>
    </citation>
    <scope>NUCLEOTIDE SEQUENCE [LARGE SCALE GENOMIC DNA]</scope>
    <source>
        <strain evidence="2 3">KTB 131</strain>
    </source>
</reference>
<sequence>MENSETPAGEELRRDPTLSAAKEEARQFPRRKASCFPANLTLITQRPLHISKLSLQDNEAYLLERVNPCRDQRKVHADLAGAF</sequence>
<evidence type="ECO:0000313" key="3">
    <source>
        <dbReference type="Proteomes" id="UP000192527"/>
    </source>
</evidence>